<dbReference type="AlphaFoldDB" id="A0AAW8UMW4"/>
<dbReference type="RefSeq" id="WP_208769894.1">
    <property type="nucleotide sequence ID" value="NZ_JAQCRE010000008.1"/>
</dbReference>
<sequence length="47" mass="5280">MTVAELIEELKNYPSDAKVTTTVGGEVCEEPWLEYNDNYNILDLGTT</sequence>
<reference evidence="1" key="1">
    <citation type="submission" date="2023-03" db="EMBL/GenBank/DDBJ databases">
        <authorList>
            <person name="Shen W."/>
            <person name="Cai J."/>
        </authorList>
    </citation>
    <scope>NUCLEOTIDE SEQUENCE</scope>
    <source>
        <strain evidence="1">K72-2</strain>
    </source>
</reference>
<name>A0AAW8UMW4_ENTCA</name>
<proteinExistence type="predicted"/>
<dbReference type="Proteomes" id="UP001268896">
    <property type="component" value="Unassembled WGS sequence"/>
</dbReference>
<comment type="caution">
    <text evidence="1">The sequence shown here is derived from an EMBL/GenBank/DDBJ whole genome shotgun (WGS) entry which is preliminary data.</text>
</comment>
<evidence type="ECO:0000313" key="1">
    <source>
        <dbReference type="EMBL" id="MDT2964708.1"/>
    </source>
</evidence>
<gene>
    <name evidence="1" type="ORF">P7I32_08795</name>
</gene>
<accession>A0AAW8UMW4</accession>
<dbReference type="EMBL" id="JARQDV010000004">
    <property type="protein sequence ID" value="MDT2964708.1"/>
    <property type="molecule type" value="Genomic_DNA"/>
</dbReference>
<protein>
    <submittedName>
        <fullName evidence="1">Uncharacterized protein</fullName>
    </submittedName>
</protein>
<evidence type="ECO:0000313" key="2">
    <source>
        <dbReference type="Proteomes" id="UP001268896"/>
    </source>
</evidence>
<organism evidence="1 2">
    <name type="scientific">Enterococcus casseliflavus</name>
    <name type="common">Enterococcus flavescens</name>
    <dbReference type="NCBI Taxonomy" id="37734"/>
    <lineage>
        <taxon>Bacteria</taxon>
        <taxon>Bacillati</taxon>
        <taxon>Bacillota</taxon>
        <taxon>Bacilli</taxon>
        <taxon>Lactobacillales</taxon>
        <taxon>Enterococcaceae</taxon>
        <taxon>Enterococcus</taxon>
    </lineage>
</organism>